<reference evidence="1" key="1">
    <citation type="journal article" date="2014" name="Front. Microbiol.">
        <title>High frequency of phylogenetically diverse reductive dehalogenase-homologous genes in deep subseafloor sedimentary metagenomes.</title>
        <authorList>
            <person name="Kawai M."/>
            <person name="Futagami T."/>
            <person name="Toyoda A."/>
            <person name="Takaki Y."/>
            <person name="Nishi S."/>
            <person name="Hori S."/>
            <person name="Arai W."/>
            <person name="Tsubouchi T."/>
            <person name="Morono Y."/>
            <person name="Uchiyama I."/>
            <person name="Ito T."/>
            <person name="Fujiyama A."/>
            <person name="Inagaki F."/>
            <person name="Takami H."/>
        </authorList>
    </citation>
    <scope>NUCLEOTIDE SEQUENCE</scope>
    <source>
        <strain evidence="1">Expedition CK06-06</strain>
    </source>
</reference>
<dbReference type="AlphaFoldDB" id="X1KL23"/>
<sequence length="203" mass="23088">MSMGIGVATKLDDVVGGTNGIYQSYQKKSFYAVGRFWFFYCEHLHAWYRTSIDGVIWSDAIQVTTWAWVGGGRRFSVFFDGEYMHYVSTSEGDWLRYRRGLVNRDGTIAWSQPEQTVITIAGQNFMYPTIAVDTDGYAFIGYNRNIAMAHTPWLIKNANNDGTWATDWNVQLNAGAHGSWTATVVQLIALRMYVVYAKGEFRP</sequence>
<comment type="caution">
    <text evidence="1">The sequence shown here is derived from an EMBL/GenBank/DDBJ whole genome shotgun (WGS) entry which is preliminary data.</text>
</comment>
<protein>
    <submittedName>
        <fullName evidence="1">Uncharacterized protein</fullName>
    </submittedName>
</protein>
<dbReference type="EMBL" id="BARV01007422">
    <property type="protein sequence ID" value="GAI07767.1"/>
    <property type="molecule type" value="Genomic_DNA"/>
</dbReference>
<feature type="non-terminal residue" evidence="1">
    <location>
        <position position="203"/>
    </location>
</feature>
<proteinExistence type="predicted"/>
<organism evidence="1">
    <name type="scientific">marine sediment metagenome</name>
    <dbReference type="NCBI Taxonomy" id="412755"/>
    <lineage>
        <taxon>unclassified sequences</taxon>
        <taxon>metagenomes</taxon>
        <taxon>ecological metagenomes</taxon>
    </lineage>
</organism>
<name>X1KL23_9ZZZZ</name>
<accession>X1KL23</accession>
<evidence type="ECO:0000313" key="1">
    <source>
        <dbReference type="EMBL" id="GAI07767.1"/>
    </source>
</evidence>
<gene>
    <name evidence="1" type="ORF">S06H3_15114</name>
</gene>